<evidence type="ECO:0000313" key="2">
    <source>
        <dbReference type="Proteomes" id="UP000033966"/>
    </source>
</evidence>
<sequence>MNRGSIFYEKKLSNNIFTHNMSTPMRSANIININKGGKKKMKVIKKAQPNLPFKRSIITNINTTISIWFSSI</sequence>
<dbReference type="AlphaFoldDB" id="A0A0G1NBQ6"/>
<organism evidence="1 2">
    <name type="scientific">Candidatus Jorgensenbacteria bacterium GW2011_GWA2_45_13</name>
    <dbReference type="NCBI Taxonomy" id="1618662"/>
    <lineage>
        <taxon>Bacteria</taxon>
        <taxon>Candidatus Joergenseniibacteriota</taxon>
    </lineage>
</organism>
<evidence type="ECO:0000313" key="1">
    <source>
        <dbReference type="EMBL" id="KKT90552.1"/>
    </source>
</evidence>
<gene>
    <name evidence="1" type="ORF">UW92_C0035G0006</name>
</gene>
<dbReference type="Proteomes" id="UP000033966">
    <property type="component" value="Unassembled WGS sequence"/>
</dbReference>
<protein>
    <submittedName>
        <fullName evidence="1">Uncharacterized protein</fullName>
    </submittedName>
</protein>
<dbReference type="EMBL" id="LCKF01000035">
    <property type="protein sequence ID" value="KKT90552.1"/>
    <property type="molecule type" value="Genomic_DNA"/>
</dbReference>
<proteinExistence type="predicted"/>
<comment type="caution">
    <text evidence="1">The sequence shown here is derived from an EMBL/GenBank/DDBJ whole genome shotgun (WGS) entry which is preliminary data.</text>
</comment>
<accession>A0A0G1NBQ6</accession>
<name>A0A0G1NBQ6_9BACT</name>
<reference evidence="1 2" key="1">
    <citation type="journal article" date="2015" name="Nature">
        <title>rRNA introns, odd ribosomes, and small enigmatic genomes across a large radiation of phyla.</title>
        <authorList>
            <person name="Brown C.T."/>
            <person name="Hug L.A."/>
            <person name="Thomas B.C."/>
            <person name="Sharon I."/>
            <person name="Castelle C.J."/>
            <person name="Singh A."/>
            <person name="Wilkins M.J."/>
            <person name="Williams K.H."/>
            <person name="Banfield J.F."/>
        </authorList>
    </citation>
    <scope>NUCLEOTIDE SEQUENCE [LARGE SCALE GENOMIC DNA]</scope>
</reference>